<dbReference type="PROSITE" id="PS51375">
    <property type="entry name" value="PPR"/>
    <property type="match status" value="5"/>
</dbReference>
<dbReference type="InterPro" id="IPR046960">
    <property type="entry name" value="PPR_At4g14850-like_plant"/>
</dbReference>
<dbReference type="Pfam" id="PF01535">
    <property type="entry name" value="PPR"/>
    <property type="match status" value="3"/>
</dbReference>
<dbReference type="InterPro" id="IPR011990">
    <property type="entry name" value="TPR-like_helical_dom_sf"/>
</dbReference>
<name>A0AAV5LDB8_9ROSI</name>
<dbReference type="NCBIfam" id="TIGR00756">
    <property type="entry name" value="PPR"/>
    <property type="match status" value="4"/>
</dbReference>
<dbReference type="Pfam" id="PF13041">
    <property type="entry name" value="PPR_2"/>
    <property type="match status" value="2"/>
</dbReference>
<proteinExistence type="predicted"/>
<accession>A0AAV5LDB8</accession>
<dbReference type="SUPFAM" id="SSF48452">
    <property type="entry name" value="TPR-like"/>
    <property type="match status" value="1"/>
</dbReference>
<dbReference type="Pfam" id="PF20431">
    <property type="entry name" value="E_motif"/>
    <property type="match status" value="1"/>
</dbReference>
<dbReference type="InterPro" id="IPR046848">
    <property type="entry name" value="E_motif"/>
</dbReference>
<organism evidence="3 4">
    <name type="scientific">Rubroshorea leprosula</name>
    <dbReference type="NCBI Taxonomy" id="152421"/>
    <lineage>
        <taxon>Eukaryota</taxon>
        <taxon>Viridiplantae</taxon>
        <taxon>Streptophyta</taxon>
        <taxon>Embryophyta</taxon>
        <taxon>Tracheophyta</taxon>
        <taxon>Spermatophyta</taxon>
        <taxon>Magnoliopsida</taxon>
        <taxon>eudicotyledons</taxon>
        <taxon>Gunneridae</taxon>
        <taxon>Pentapetalae</taxon>
        <taxon>rosids</taxon>
        <taxon>malvids</taxon>
        <taxon>Malvales</taxon>
        <taxon>Dipterocarpaceae</taxon>
        <taxon>Rubroshorea</taxon>
    </lineage>
</organism>
<feature type="repeat" description="PPR" evidence="2">
    <location>
        <begin position="149"/>
        <end position="183"/>
    </location>
</feature>
<evidence type="ECO:0000256" key="2">
    <source>
        <dbReference type="PROSITE-ProRule" id="PRU00708"/>
    </source>
</evidence>
<dbReference type="FunFam" id="1.25.40.10:FF:000184">
    <property type="entry name" value="Pentatricopeptide repeat-containing protein, chloroplastic"/>
    <property type="match status" value="1"/>
</dbReference>
<feature type="repeat" description="PPR" evidence="2">
    <location>
        <begin position="250"/>
        <end position="280"/>
    </location>
</feature>
<reference evidence="3 4" key="1">
    <citation type="journal article" date="2021" name="Commun. Biol.">
        <title>The genome of Shorea leprosula (Dipterocarpaceae) highlights the ecological relevance of drought in aseasonal tropical rainforests.</title>
        <authorList>
            <person name="Ng K.K.S."/>
            <person name="Kobayashi M.J."/>
            <person name="Fawcett J.A."/>
            <person name="Hatakeyama M."/>
            <person name="Paape T."/>
            <person name="Ng C.H."/>
            <person name="Ang C.C."/>
            <person name="Tnah L.H."/>
            <person name="Lee C.T."/>
            <person name="Nishiyama T."/>
            <person name="Sese J."/>
            <person name="O'Brien M.J."/>
            <person name="Copetti D."/>
            <person name="Mohd Noor M.I."/>
            <person name="Ong R.C."/>
            <person name="Putra M."/>
            <person name="Sireger I.Z."/>
            <person name="Indrioko S."/>
            <person name="Kosugi Y."/>
            <person name="Izuno A."/>
            <person name="Isagi Y."/>
            <person name="Lee S.L."/>
            <person name="Shimizu K.K."/>
        </authorList>
    </citation>
    <scope>NUCLEOTIDE SEQUENCE [LARGE SCALE GENOMIC DNA]</scope>
    <source>
        <strain evidence="3">214</strain>
    </source>
</reference>
<feature type="repeat" description="PPR" evidence="2">
    <location>
        <begin position="184"/>
        <end position="214"/>
    </location>
</feature>
<keyword evidence="1" id="KW-0677">Repeat</keyword>
<dbReference type="GO" id="GO:0009451">
    <property type="term" value="P:RNA modification"/>
    <property type="evidence" value="ECO:0007669"/>
    <property type="project" value="InterPro"/>
</dbReference>
<evidence type="ECO:0000313" key="4">
    <source>
        <dbReference type="Proteomes" id="UP001054252"/>
    </source>
</evidence>
<dbReference type="PANTHER" id="PTHR47926:SF510">
    <property type="entry name" value="PENTATRICOPEPTIDE REPEAT-CONTAINING PROTEIN"/>
    <property type="match status" value="1"/>
</dbReference>
<evidence type="ECO:0000313" key="3">
    <source>
        <dbReference type="EMBL" id="GKV34987.1"/>
    </source>
</evidence>
<dbReference type="GO" id="GO:0003723">
    <property type="term" value="F:RNA binding"/>
    <property type="evidence" value="ECO:0007669"/>
    <property type="project" value="InterPro"/>
</dbReference>
<dbReference type="Proteomes" id="UP001054252">
    <property type="component" value="Unassembled WGS sequence"/>
</dbReference>
<dbReference type="EMBL" id="BPVZ01000108">
    <property type="protein sequence ID" value="GKV34987.1"/>
    <property type="molecule type" value="Genomic_DNA"/>
</dbReference>
<keyword evidence="4" id="KW-1185">Reference proteome</keyword>
<evidence type="ECO:0000256" key="1">
    <source>
        <dbReference type="ARBA" id="ARBA00022737"/>
    </source>
</evidence>
<feature type="repeat" description="PPR" evidence="2">
    <location>
        <begin position="281"/>
        <end position="315"/>
    </location>
</feature>
<sequence length="510" mass="56574">MSIVPAITAFSPLETQYLISHQNHRNQPSFPNTANHEINLKPIDPAVSWTSSISRRCRAGQLAEAAKEFTCMRMAGVEPNHITLVTILSGCADFPSKVGVLGPLIHGYVCKLGLDGTNVMVGTVLVEMYAKCGCVELARLVFDNMKLKNVVSWNTMIDGYMRNGEYENAIELFDEMPERNVISWTALINGFVKKGHCEDALDWFREMQTSGIQPDYVVVIAALMACVNLGTLGTGLWLHRLVSQQNLRDNVRVNNTLIDMYSRCGCIEFACQVFEKMPKRTLVSWNSIIIGFAVNGLAEKALEYFNLMQKEGIRPDGVSFTGALTACSHAGLVDEGLGYFDIMTSIYKISPRIEHYGCLVDLYSRSGKLEDALHVIENMPMKPNEVVLGSLLVACKTHGDVNLAESVLKHLVALDTNSDSNFVLISNIYAAAGRWDGASMVRRQMKDLGIQKRPGFSSIEIASDTHEFVAGDKSHSETDRIYAMLELLSFDLKLSGYVPETIIRDLHEND</sequence>
<dbReference type="AlphaFoldDB" id="A0AAV5LDB8"/>
<dbReference type="PANTHER" id="PTHR47926">
    <property type="entry name" value="PENTATRICOPEPTIDE REPEAT-CONTAINING PROTEIN"/>
    <property type="match status" value="1"/>
</dbReference>
<protein>
    <submittedName>
        <fullName evidence="3">Uncharacterized protein</fullName>
    </submittedName>
</protein>
<dbReference type="Gene3D" id="1.25.40.10">
    <property type="entry name" value="Tetratricopeptide repeat domain"/>
    <property type="match status" value="4"/>
</dbReference>
<gene>
    <name evidence="3" type="ORF">SLEP1_g43313</name>
</gene>
<dbReference type="FunFam" id="1.25.40.10:FF:000348">
    <property type="entry name" value="Pentatricopeptide repeat-containing protein chloroplastic"/>
    <property type="match status" value="1"/>
</dbReference>
<comment type="caution">
    <text evidence="3">The sequence shown here is derived from an EMBL/GenBank/DDBJ whole genome shotgun (WGS) entry which is preliminary data.</text>
</comment>
<dbReference type="InterPro" id="IPR002885">
    <property type="entry name" value="PPR_rpt"/>
</dbReference>
<feature type="repeat" description="PPR" evidence="2">
    <location>
        <begin position="45"/>
        <end position="79"/>
    </location>
</feature>